<reference evidence="1" key="1">
    <citation type="submission" date="2014-11" db="EMBL/GenBank/DDBJ databases">
        <authorList>
            <person name="Malar M.C."/>
            <person name="Sen D."/>
            <person name="Tripathy S."/>
        </authorList>
    </citation>
    <scope>NUCLEOTIDE SEQUENCE</scope>
    <source>
        <strain evidence="1">BDU141951</strain>
    </source>
</reference>
<dbReference type="EMBL" id="JTHE02000003">
    <property type="protein sequence ID" value="NEV68458.1"/>
    <property type="molecule type" value="Genomic_DNA"/>
</dbReference>
<evidence type="ECO:0008006" key="2">
    <source>
        <dbReference type="Google" id="ProtNLM"/>
    </source>
</evidence>
<dbReference type="AlphaFoldDB" id="A0A0C1Y7S0"/>
<protein>
    <recommendedName>
        <fullName evidence="2">Antitoxin</fullName>
    </recommendedName>
</protein>
<proteinExistence type="predicted"/>
<sequence length="80" mass="9110">MEIKIDLPPDLEQSLMYRAAQSKVSLQALILQALRQATQPTTATTSQWSELVLSYEGTPDFPAFEAYREELLPPREPELF</sequence>
<gene>
    <name evidence="1" type="ORF">QQ91_015190</name>
</gene>
<evidence type="ECO:0000313" key="1">
    <source>
        <dbReference type="EMBL" id="NEV68458.1"/>
    </source>
</evidence>
<dbReference type="InterPro" id="IPR010985">
    <property type="entry name" value="Ribbon_hlx_hlx"/>
</dbReference>
<organism evidence="1">
    <name type="scientific">Lyngbya confervoides BDU141951</name>
    <dbReference type="NCBI Taxonomy" id="1574623"/>
    <lineage>
        <taxon>Bacteria</taxon>
        <taxon>Bacillati</taxon>
        <taxon>Cyanobacteriota</taxon>
        <taxon>Cyanophyceae</taxon>
        <taxon>Oscillatoriophycideae</taxon>
        <taxon>Oscillatoriales</taxon>
        <taxon>Microcoleaceae</taxon>
        <taxon>Lyngbya</taxon>
    </lineage>
</organism>
<reference evidence="1" key="3">
    <citation type="submission" date="2020-02" db="EMBL/GenBank/DDBJ databases">
        <authorList>
            <person name="Sarangi A.N."/>
            <person name="Ghosh S."/>
            <person name="Mukherjee M."/>
            <person name="Tripathy S."/>
        </authorList>
    </citation>
    <scope>NUCLEOTIDE SEQUENCE</scope>
    <source>
        <strain evidence="1">BDU141951</strain>
    </source>
</reference>
<reference evidence="1" key="2">
    <citation type="journal article" date="2015" name="Genome Announc.">
        <title>Draft Genome Sequence of Filamentous Marine Cyanobacterium Lyngbya confervoides Strain BDU141951.</title>
        <authorList>
            <person name="Chandrababunaidu M.M."/>
            <person name="Sen D."/>
            <person name="Tripathy S."/>
        </authorList>
    </citation>
    <scope>NUCLEOTIDE SEQUENCE</scope>
    <source>
        <strain evidence="1">BDU141951</strain>
    </source>
</reference>
<accession>A0A0C1Y7S0</accession>
<comment type="caution">
    <text evidence="1">The sequence shown here is derived from an EMBL/GenBank/DDBJ whole genome shotgun (WGS) entry which is preliminary data.</text>
</comment>
<name>A0A0C1Y7S0_9CYAN</name>
<dbReference type="GO" id="GO:0006355">
    <property type="term" value="P:regulation of DNA-templated transcription"/>
    <property type="evidence" value="ECO:0007669"/>
    <property type="project" value="InterPro"/>
</dbReference>
<dbReference type="SUPFAM" id="SSF47598">
    <property type="entry name" value="Ribbon-helix-helix"/>
    <property type="match status" value="1"/>
</dbReference>